<dbReference type="PANTHER" id="PTHR15871">
    <property type="entry name" value="PH DOMAIN-CONTAINING PROTEIN"/>
    <property type="match status" value="1"/>
</dbReference>
<dbReference type="AlphaFoldDB" id="A0A8J2S712"/>
<feature type="compositionally biased region" description="Polar residues" evidence="2">
    <location>
        <begin position="236"/>
        <end position="271"/>
    </location>
</feature>
<dbReference type="PANTHER" id="PTHR15871:SF5">
    <property type="entry name" value="PX DOMAIN-CONTAINING PROTEIN"/>
    <property type="match status" value="1"/>
</dbReference>
<dbReference type="InterPro" id="IPR001849">
    <property type="entry name" value="PH_domain"/>
</dbReference>
<feature type="region of interest" description="Disordered" evidence="2">
    <location>
        <begin position="220"/>
        <end position="278"/>
    </location>
</feature>
<feature type="region of interest" description="Disordered" evidence="2">
    <location>
        <begin position="342"/>
        <end position="368"/>
    </location>
</feature>
<organism evidence="4 5">
    <name type="scientific">Daphnia galeata</name>
    <dbReference type="NCBI Taxonomy" id="27404"/>
    <lineage>
        <taxon>Eukaryota</taxon>
        <taxon>Metazoa</taxon>
        <taxon>Ecdysozoa</taxon>
        <taxon>Arthropoda</taxon>
        <taxon>Crustacea</taxon>
        <taxon>Branchiopoda</taxon>
        <taxon>Diplostraca</taxon>
        <taxon>Cladocera</taxon>
        <taxon>Anomopoda</taxon>
        <taxon>Daphniidae</taxon>
        <taxon>Daphnia</taxon>
    </lineage>
</organism>
<evidence type="ECO:0000256" key="1">
    <source>
        <dbReference type="SAM" id="Coils"/>
    </source>
</evidence>
<feature type="compositionally biased region" description="Polar residues" evidence="2">
    <location>
        <begin position="143"/>
        <end position="157"/>
    </location>
</feature>
<dbReference type="InterPro" id="IPR043448">
    <property type="entry name" value="PKHO1/2"/>
</dbReference>
<dbReference type="CDD" id="cd00821">
    <property type="entry name" value="PH"/>
    <property type="match status" value="1"/>
</dbReference>
<dbReference type="OrthoDB" id="6358316at2759"/>
<evidence type="ECO:0000256" key="2">
    <source>
        <dbReference type="SAM" id="MobiDB-lite"/>
    </source>
</evidence>
<dbReference type="SUPFAM" id="SSF57997">
    <property type="entry name" value="Tropomyosin"/>
    <property type="match status" value="1"/>
</dbReference>
<dbReference type="Gene3D" id="2.30.29.30">
    <property type="entry name" value="Pleckstrin-homology domain (PH domain)/Phosphotyrosine-binding domain (PTB)"/>
    <property type="match status" value="1"/>
</dbReference>
<sequence>MPAVNTLSPPVAPGPVIQHDGPVMQLSGKGLLVPGSWKRRYCVLDGRRLYYYQLNGENQGHHHYRDKTSHYVDLDNYDICEEAKGIKTASNVLVISSSEIEKSFFDTGRLYLSAETAKEMNEWISQIRSAMSALRNGQKAQPPKSSKQPADVSTTTTCSTEAAKMNATTTDIHTGLETSISLLNSGEHLDCITKQRAKGPTGRRLPRQAKSRLYPVTDAAVQQQQRSESLPRLELQTANNDPVNIRSSQLTRGQHPNQQHNRSFDTGQQNKRAAAYAYSSSEESLNLSFAQPPEQQQQDEETVETLCEIPLIHHSTSTPSLVAHPSFGQMVANNHWLNIGSSSSTPRPVTSGKRRSVQPYSCTSTDDPPGLSHQYQLLLQQTAAIKTTLSGLESDFGASRRDMGWLQENLTTVQSATGSVSDKVVKMQSQVANMERQINGAVKEAQQLQQRANEALKSASDAERDFRRLENDCQSLLNQLRQQQSSNSLADPLCLSPMTPHPPGLMMMSFQQQQQHGLVADTSGHHFSSTANRLPPLAPVPQLNIPPTFDFAALLTKSMPIGSSAAAELAPRMKSSFRSEGVNKNGTKSISFGPITTYATSPTTDPDDLVIPAATSTLRKTISHTISPSIGPSFVLPVSDFNQNSPHSMMTS</sequence>
<evidence type="ECO:0000259" key="3">
    <source>
        <dbReference type="PROSITE" id="PS50003"/>
    </source>
</evidence>
<dbReference type="Pfam" id="PF00169">
    <property type="entry name" value="PH"/>
    <property type="match status" value="1"/>
</dbReference>
<comment type="caution">
    <text evidence="4">The sequence shown here is derived from an EMBL/GenBank/DDBJ whole genome shotgun (WGS) entry which is preliminary data.</text>
</comment>
<dbReference type="Proteomes" id="UP000789390">
    <property type="component" value="Unassembled WGS sequence"/>
</dbReference>
<dbReference type="EMBL" id="CAKKLH010000344">
    <property type="protein sequence ID" value="CAH0113723.1"/>
    <property type="molecule type" value="Genomic_DNA"/>
</dbReference>
<evidence type="ECO:0000313" key="4">
    <source>
        <dbReference type="EMBL" id="CAH0113723.1"/>
    </source>
</evidence>
<reference evidence="4" key="1">
    <citation type="submission" date="2021-11" db="EMBL/GenBank/DDBJ databases">
        <authorList>
            <person name="Schell T."/>
        </authorList>
    </citation>
    <scope>NUCLEOTIDE SEQUENCE</scope>
    <source>
        <strain evidence="4">M5</strain>
    </source>
</reference>
<feature type="region of interest" description="Disordered" evidence="2">
    <location>
        <begin position="134"/>
        <end position="157"/>
    </location>
</feature>
<dbReference type="SUPFAM" id="SSF50729">
    <property type="entry name" value="PH domain-like"/>
    <property type="match status" value="1"/>
</dbReference>
<feature type="domain" description="PH" evidence="3">
    <location>
        <begin position="25"/>
        <end position="132"/>
    </location>
</feature>
<protein>
    <recommendedName>
        <fullName evidence="3">PH domain-containing protein</fullName>
    </recommendedName>
</protein>
<keyword evidence="5" id="KW-1185">Reference proteome</keyword>
<name>A0A8J2S712_9CRUS</name>
<accession>A0A8J2S712</accession>
<dbReference type="PROSITE" id="PS50003">
    <property type="entry name" value="PH_DOMAIN"/>
    <property type="match status" value="1"/>
</dbReference>
<dbReference type="Gene3D" id="1.20.5.170">
    <property type="match status" value="1"/>
</dbReference>
<dbReference type="InterPro" id="IPR011993">
    <property type="entry name" value="PH-like_dom_sf"/>
</dbReference>
<dbReference type="SMART" id="SM00233">
    <property type="entry name" value="PH"/>
    <property type="match status" value="1"/>
</dbReference>
<feature type="coiled-coil region" evidence="1">
    <location>
        <begin position="424"/>
        <end position="486"/>
    </location>
</feature>
<keyword evidence="1" id="KW-0175">Coiled coil</keyword>
<evidence type="ECO:0000313" key="5">
    <source>
        <dbReference type="Proteomes" id="UP000789390"/>
    </source>
</evidence>
<proteinExistence type="predicted"/>
<gene>
    <name evidence="4" type="ORF">DGAL_LOCUS17632</name>
</gene>